<dbReference type="InterPro" id="IPR008927">
    <property type="entry name" value="6-PGluconate_DH-like_C_sf"/>
</dbReference>
<dbReference type="HOGENOM" id="CLU_035117_0_1_6"/>
<dbReference type="InterPro" id="IPR013328">
    <property type="entry name" value="6PGD_dom2"/>
</dbReference>
<dbReference type="eggNOG" id="COG2084">
    <property type="taxonomic scope" value="Bacteria"/>
</dbReference>
<dbReference type="EMBL" id="CP009706">
    <property type="protein sequence ID" value="AIU71107.1"/>
    <property type="molecule type" value="Genomic_DNA"/>
</dbReference>
<dbReference type="InterPro" id="IPR002204">
    <property type="entry name" value="3-OH-isobutyrate_DH-rel_CS"/>
</dbReference>
<evidence type="ECO:0000256" key="1">
    <source>
        <dbReference type="ARBA" id="ARBA00023002"/>
    </source>
</evidence>
<organism evidence="6 7">
    <name type="scientific">Hafnia alvei FB1</name>
    <dbReference type="NCBI Taxonomy" id="1453496"/>
    <lineage>
        <taxon>Bacteria</taxon>
        <taxon>Pseudomonadati</taxon>
        <taxon>Pseudomonadota</taxon>
        <taxon>Gammaproteobacteria</taxon>
        <taxon>Enterobacterales</taxon>
        <taxon>Hafniaceae</taxon>
        <taxon>Hafnia</taxon>
    </lineage>
</organism>
<dbReference type="PANTHER" id="PTHR43580:SF2">
    <property type="entry name" value="CYTOKINE-LIKE NUCLEAR FACTOR N-PAC"/>
    <property type="match status" value="1"/>
</dbReference>
<dbReference type="Proteomes" id="UP000029986">
    <property type="component" value="Chromosome"/>
</dbReference>
<evidence type="ECO:0000259" key="5">
    <source>
        <dbReference type="Pfam" id="PF14833"/>
    </source>
</evidence>
<sequence>MKIAFLGLGSMGQPMAYNLLKAGYEIAVWNRSPAAASTLVDDGARLCQRPADIKGSEVVISMLADDAITHDVMIAQGALDSLTAGAVYINMATVSNDLTRKMASYCTEKGIHYIAAPVLGRVDVAAAGNLNILAAGEPEQLRRVQPIFDVLGQKTWHFGDNPEQASTVKLAANFMLATVIESVGESAALVKAHGIEPRDFINMLTSTLFSAPVYKNYGGMIAEERYTPAGFKLTLGLKDVRLAQQAAEEKNVPMPFASVLRDNFIDAIAQGDGNLDWSALANVSARRSGLK</sequence>
<gene>
    <name evidence="6" type="ORF">AT03_00945</name>
</gene>
<dbReference type="GO" id="GO:0050661">
    <property type="term" value="F:NADP binding"/>
    <property type="evidence" value="ECO:0007669"/>
    <property type="project" value="InterPro"/>
</dbReference>
<dbReference type="InterPro" id="IPR051265">
    <property type="entry name" value="HIBADH-related_NP60_sf"/>
</dbReference>
<reference evidence="6 7" key="1">
    <citation type="journal article" date="2014" name="Gut Pathog.">
        <title>Gene clusters of Hafnia alvei strain FB1 important in survival and pathogenesis: a draft genome perspective.</title>
        <authorList>
            <person name="Tan J.Y."/>
            <person name="Yin W.F."/>
            <person name="Chan K.G."/>
        </authorList>
    </citation>
    <scope>NUCLEOTIDE SEQUENCE [LARGE SCALE GENOMIC DNA]</scope>
    <source>
        <strain evidence="6 7">FB1</strain>
    </source>
</reference>
<dbReference type="GO" id="GO:0016616">
    <property type="term" value="F:oxidoreductase activity, acting on the CH-OH group of donors, NAD or NADP as acceptor"/>
    <property type="evidence" value="ECO:0007669"/>
    <property type="project" value="UniProtKB-ARBA"/>
</dbReference>
<dbReference type="KEGG" id="hav:AT03_00945"/>
<feature type="domain" description="6-phosphogluconate dehydrogenase NADP-binding" evidence="4">
    <location>
        <begin position="2"/>
        <end position="157"/>
    </location>
</feature>
<dbReference type="Pfam" id="PF03446">
    <property type="entry name" value="NAD_binding_2"/>
    <property type="match status" value="1"/>
</dbReference>
<dbReference type="PATRIC" id="fig|1453496.5.peg.190"/>
<dbReference type="Gene3D" id="3.40.50.720">
    <property type="entry name" value="NAD(P)-binding Rossmann-like Domain"/>
    <property type="match status" value="1"/>
</dbReference>
<accession>A0A097QXE6</accession>
<evidence type="ECO:0000256" key="2">
    <source>
        <dbReference type="ARBA" id="ARBA00023027"/>
    </source>
</evidence>
<dbReference type="SUPFAM" id="SSF48179">
    <property type="entry name" value="6-phosphogluconate dehydrogenase C-terminal domain-like"/>
    <property type="match status" value="1"/>
</dbReference>
<dbReference type="OrthoDB" id="9786703at2"/>
<dbReference type="InterPro" id="IPR036291">
    <property type="entry name" value="NAD(P)-bd_dom_sf"/>
</dbReference>
<dbReference type="GO" id="GO:0051287">
    <property type="term" value="F:NAD binding"/>
    <property type="evidence" value="ECO:0007669"/>
    <property type="project" value="InterPro"/>
</dbReference>
<dbReference type="PIRSF" id="PIRSF000103">
    <property type="entry name" value="HIBADH"/>
    <property type="match status" value="1"/>
</dbReference>
<dbReference type="PROSITE" id="PS00895">
    <property type="entry name" value="3_HYDROXYISOBUT_DH"/>
    <property type="match status" value="1"/>
</dbReference>
<dbReference type="Gene3D" id="1.10.1040.10">
    <property type="entry name" value="N-(1-d-carboxylethyl)-l-norvaline Dehydrogenase, domain 2"/>
    <property type="match status" value="1"/>
</dbReference>
<dbReference type="InterPro" id="IPR006115">
    <property type="entry name" value="6PGDH_NADP-bd"/>
</dbReference>
<dbReference type="RefSeq" id="WP_025797256.1">
    <property type="nucleotide sequence ID" value="NZ_CP009706.1"/>
</dbReference>
<dbReference type="InterPro" id="IPR015815">
    <property type="entry name" value="HIBADH-related"/>
</dbReference>
<feature type="active site" evidence="3">
    <location>
        <position position="169"/>
    </location>
</feature>
<proteinExistence type="predicted"/>
<feature type="domain" description="3-hydroxyisobutyrate dehydrogenase-like NAD-binding" evidence="5">
    <location>
        <begin position="165"/>
        <end position="283"/>
    </location>
</feature>
<keyword evidence="7" id="KW-1185">Reference proteome</keyword>
<dbReference type="PANTHER" id="PTHR43580">
    <property type="entry name" value="OXIDOREDUCTASE GLYR1-RELATED"/>
    <property type="match status" value="1"/>
</dbReference>
<name>A0A097QXE6_HAFAL</name>
<evidence type="ECO:0000313" key="7">
    <source>
        <dbReference type="Proteomes" id="UP000029986"/>
    </source>
</evidence>
<evidence type="ECO:0000256" key="3">
    <source>
        <dbReference type="PIRSR" id="PIRSR000103-1"/>
    </source>
</evidence>
<keyword evidence="1" id="KW-0560">Oxidoreductase</keyword>
<dbReference type="InterPro" id="IPR029154">
    <property type="entry name" value="HIBADH-like_NADP-bd"/>
</dbReference>
<protein>
    <submittedName>
        <fullName evidence="6">Oxidoreductase</fullName>
    </submittedName>
</protein>
<evidence type="ECO:0000259" key="4">
    <source>
        <dbReference type="Pfam" id="PF03446"/>
    </source>
</evidence>
<dbReference type="AlphaFoldDB" id="A0A097QXE6"/>
<evidence type="ECO:0000313" key="6">
    <source>
        <dbReference type="EMBL" id="AIU71107.1"/>
    </source>
</evidence>
<dbReference type="SUPFAM" id="SSF51735">
    <property type="entry name" value="NAD(P)-binding Rossmann-fold domains"/>
    <property type="match status" value="1"/>
</dbReference>
<dbReference type="GO" id="GO:0016054">
    <property type="term" value="P:organic acid catabolic process"/>
    <property type="evidence" value="ECO:0007669"/>
    <property type="project" value="UniProtKB-ARBA"/>
</dbReference>
<dbReference type="Pfam" id="PF14833">
    <property type="entry name" value="NAD_binding_11"/>
    <property type="match status" value="1"/>
</dbReference>
<keyword evidence="2" id="KW-0520">NAD</keyword>